<evidence type="ECO:0000313" key="2">
    <source>
        <dbReference type="EMBL" id="KAH0901125.1"/>
    </source>
</evidence>
<dbReference type="EMBL" id="JAGKQM010000011">
    <property type="protein sequence ID" value="KAH0901125.1"/>
    <property type="molecule type" value="Genomic_DNA"/>
</dbReference>
<organism evidence="2 3">
    <name type="scientific">Brassica napus</name>
    <name type="common">Rape</name>
    <dbReference type="NCBI Taxonomy" id="3708"/>
    <lineage>
        <taxon>Eukaryota</taxon>
        <taxon>Viridiplantae</taxon>
        <taxon>Streptophyta</taxon>
        <taxon>Embryophyta</taxon>
        <taxon>Tracheophyta</taxon>
        <taxon>Spermatophyta</taxon>
        <taxon>Magnoliopsida</taxon>
        <taxon>eudicotyledons</taxon>
        <taxon>Gunneridae</taxon>
        <taxon>Pentapetalae</taxon>
        <taxon>rosids</taxon>
        <taxon>malvids</taxon>
        <taxon>Brassicales</taxon>
        <taxon>Brassicaceae</taxon>
        <taxon>Brassiceae</taxon>
        <taxon>Brassica</taxon>
    </lineage>
</organism>
<gene>
    <name evidence="2" type="ORF">HID58_040628</name>
</gene>
<proteinExistence type="predicted"/>
<sequence>MDLKPPLENVISDSTHHTVTPDPRWPSKCRWSIESPPPAISTCTVSTAEKSNAGSEVSSPPAVNDDNEVMRHQIDVMVLESNPVWLPEIITSQPENEEVRNTCVQDLSSPQSPGLPPITFTSPEISVESPIATFVPSLGAWAKPLTFIPPATPPTPATPSGFDPHDLNNLLDSFWPTLADGFGPNQKKNDHPSAPGWTQLPETFTERPSQPFDSMELLR</sequence>
<dbReference type="Proteomes" id="UP000824890">
    <property type="component" value="Unassembled WGS sequence"/>
</dbReference>
<protein>
    <submittedName>
        <fullName evidence="2">Uncharacterized protein</fullName>
    </submittedName>
</protein>
<comment type="caution">
    <text evidence="2">The sequence shown here is derived from an EMBL/GenBank/DDBJ whole genome shotgun (WGS) entry which is preliminary data.</text>
</comment>
<evidence type="ECO:0000256" key="1">
    <source>
        <dbReference type="SAM" id="MobiDB-lite"/>
    </source>
</evidence>
<name>A0ABQ8B8L1_BRANA</name>
<keyword evidence="3" id="KW-1185">Reference proteome</keyword>
<reference evidence="2 3" key="1">
    <citation type="submission" date="2021-05" db="EMBL/GenBank/DDBJ databases">
        <title>Genome Assembly of Synthetic Allotetraploid Brassica napus Reveals Homoeologous Exchanges between Subgenomes.</title>
        <authorList>
            <person name="Davis J.T."/>
        </authorList>
    </citation>
    <scope>NUCLEOTIDE SEQUENCE [LARGE SCALE GENOMIC DNA]</scope>
    <source>
        <strain evidence="3">cv. Da-Ae</strain>
        <tissue evidence="2">Seedling</tissue>
    </source>
</reference>
<evidence type="ECO:0000313" key="3">
    <source>
        <dbReference type="Proteomes" id="UP000824890"/>
    </source>
</evidence>
<accession>A0ABQ8B8L1</accession>
<feature type="compositionally biased region" description="Polar residues" evidence="1">
    <location>
        <begin position="41"/>
        <end position="58"/>
    </location>
</feature>
<feature type="region of interest" description="Disordered" evidence="1">
    <location>
        <begin position="178"/>
        <end position="219"/>
    </location>
</feature>
<feature type="region of interest" description="Disordered" evidence="1">
    <location>
        <begin position="1"/>
        <end position="66"/>
    </location>
</feature>
<feature type="compositionally biased region" description="Polar residues" evidence="1">
    <location>
        <begin position="200"/>
        <end position="212"/>
    </location>
</feature>